<comment type="subcellular location">
    <subcellularLocation>
        <location evidence="1">Mitochondrion</location>
    </subcellularLocation>
</comment>
<keyword evidence="13" id="KW-1185">Reference proteome</keyword>
<dbReference type="Proteomes" id="UP001583172">
    <property type="component" value="Unassembled WGS sequence"/>
</dbReference>
<feature type="compositionally biased region" description="Acidic residues" evidence="10">
    <location>
        <begin position="752"/>
        <end position="761"/>
    </location>
</feature>
<dbReference type="EMBL" id="JAZGSY010000144">
    <property type="protein sequence ID" value="KAL1839698.1"/>
    <property type="molecule type" value="Genomic_DNA"/>
</dbReference>
<evidence type="ECO:0000256" key="6">
    <source>
        <dbReference type="ARBA" id="ARBA00022691"/>
    </source>
</evidence>
<feature type="compositionally biased region" description="Low complexity" evidence="10">
    <location>
        <begin position="723"/>
        <end position="736"/>
    </location>
</feature>
<feature type="region of interest" description="Disordered" evidence="10">
    <location>
        <begin position="723"/>
        <end position="773"/>
    </location>
</feature>
<reference evidence="12 13" key="1">
    <citation type="journal article" date="2024" name="Commun. Biol.">
        <title>Comparative genomic analysis of thermophilic fungi reveals convergent evolutionary adaptations and gene losses.</title>
        <authorList>
            <person name="Steindorff A.S."/>
            <person name="Aguilar-Pontes M.V."/>
            <person name="Robinson A.J."/>
            <person name="Andreopoulos B."/>
            <person name="LaButti K."/>
            <person name="Kuo A."/>
            <person name="Mondo S."/>
            <person name="Riley R."/>
            <person name="Otillar R."/>
            <person name="Haridas S."/>
            <person name="Lipzen A."/>
            <person name="Grimwood J."/>
            <person name="Schmutz J."/>
            <person name="Clum A."/>
            <person name="Reid I.D."/>
            <person name="Moisan M.C."/>
            <person name="Butler G."/>
            <person name="Nguyen T.T.M."/>
            <person name="Dewar K."/>
            <person name="Conant G."/>
            <person name="Drula E."/>
            <person name="Henrissat B."/>
            <person name="Hansel C."/>
            <person name="Singer S."/>
            <person name="Hutchinson M.I."/>
            <person name="de Vries R.P."/>
            <person name="Natvig D.O."/>
            <person name="Powell A.J."/>
            <person name="Tsang A."/>
            <person name="Grigoriev I.V."/>
        </authorList>
    </citation>
    <scope>NUCLEOTIDE SEQUENCE [LARGE SCALE GENOMIC DNA]</scope>
    <source>
        <strain evidence="12 13">CBS 620.91</strain>
    </source>
</reference>
<evidence type="ECO:0000256" key="10">
    <source>
        <dbReference type="SAM" id="MobiDB-lite"/>
    </source>
</evidence>
<keyword evidence="4" id="KW-0489">Methyltransferase</keyword>
<dbReference type="SMART" id="SM00967">
    <property type="entry name" value="SpoU_sub_bind"/>
    <property type="match status" value="1"/>
</dbReference>
<dbReference type="CDD" id="cd18105">
    <property type="entry name" value="SpoU-like_MRM1"/>
    <property type="match status" value="1"/>
</dbReference>
<comment type="similarity">
    <text evidence="2">Belongs to the class IV-like SAM-binding methyltransferase superfamily. RNA methyltransferase TrmH family.</text>
</comment>
<dbReference type="Gene3D" id="3.40.1280.10">
    <property type="match status" value="1"/>
</dbReference>
<evidence type="ECO:0000256" key="4">
    <source>
        <dbReference type="ARBA" id="ARBA00022603"/>
    </source>
</evidence>
<evidence type="ECO:0000256" key="2">
    <source>
        <dbReference type="ARBA" id="ARBA00007228"/>
    </source>
</evidence>
<evidence type="ECO:0000256" key="7">
    <source>
        <dbReference type="ARBA" id="ARBA00022946"/>
    </source>
</evidence>
<feature type="compositionally biased region" description="Basic and acidic residues" evidence="10">
    <location>
        <begin position="35"/>
        <end position="56"/>
    </location>
</feature>
<evidence type="ECO:0000313" key="12">
    <source>
        <dbReference type="EMBL" id="KAL1839698.1"/>
    </source>
</evidence>
<proteinExistence type="inferred from homology"/>
<evidence type="ECO:0000256" key="9">
    <source>
        <dbReference type="ARBA" id="ARBA00034881"/>
    </source>
</evidence>
<organism evidence="12 13">
    <name type="scientific">Humicola insolens</name>
    <name type="common">Soft-rot fungus</name>
    <dbReference type="NCBI Taxonomy" id="85995"/>
    <lineage>
        <taxon>Eukaryota</taxon>
        <taxon>Fungi</taxon>
        <taxon>Dikarya</taxon>
        <taxon>Ascomycota</taxon>
        <taxon>Pezizomycotina</taxon>
        <taxon>Sordariomycetes</taxon>
        <taxon>Sordariomycetidae</taxon>
        <taxon>Sordariales</taxon>
        <taxon>Chaetomiaceae</taxon>
        <taxon>Mycothermus</taxon>
    </lineage>
</organism>
<feature type="domain" description="RNA 2-O ribose methyltransferase substrate binding" evidence="11">
    <location>
        <begin position="196"/>
        <end position="279"/>
    </location>
</feature>
<evidence type="ECO:0000256" key="3">
    <source>
        <dbReference type="ARBA" id="ARBA00022552"/>
    </source>
</evidence>
<keyword evidence="6" id="KW-0949">S-adenosyl-L-methionine</keyword>
<keyword evidence="8" id="KW-0496">Mitochondrion</keyword>
<keyword evidence="7" id="KW-0809">Transit peptide</keyword>
<dbReference type="SUPFAM" id="SSF75217">
    <property type="entry name" value="alpha/beta knot"/>
    <property type="match status" value="1"/>
</dbReference>
<feature type="compositionally biased region" description="Basic and acidic residues" evidence="10">
    <location>
        <begin position="173"/>
        <end position="184"/>
    </location>
</feature>
<feature type="region of interest" description="Disordered" evidence="10">
    <location>
        <begin position="28"/>
        <end position="86"/>
    </location>
</feature>
<evidence type="ECO:0000256" key="8">
    <source>
        <dbReference type="ARBA" id="ARBA00023128"/>
    </source>
</evidence>
<feature type="compositionally biased region" description="Basic and acidic residues" evidence="10">
    <location>
        <begin position="64"/>
        <end position="74"/>
    </location>
</feature>
<evidence type="ECO:0000259" key="11">
    <source>
        <dbReference type="SMART" id="SM00967"/>
    </source>
</evidence>
<dbReference type="PANTHER" id="PTHR46103:SF1">
    <property type="entry name" value="RRNA METHYLTRANSFERASE 1, MITOCHONDRIAL"/>
    <property type="match status" value="1"/>
</dbReference>
<dbReference type="InterPro" id="IPR047261">
    <property type="entry name" value="MRM1_MeTrfase_dom"/>
</dbReference>
<feature type="region of interest" description="Disordered" evidence="10">
    <location>
        <begin position="157"/>
        <end position="186"/>
    </location>
</feature>
<dbReference type="InterPro" id="IPR047182">
    <property type="entry name" value="MRM1"/>
</dbReference>
<dbReference type="InterPro" id="IPR029028">
    <property type="entry name" value="Alpha/beta_knot_MTases"/>
</dbReference>
<dbReference type="PANTHER" id="PTHR46103">
    <property type="entry name" value="RRNA METHYLTRANSFERASE 1, MITOCHONDRIAL"/>
    <property type="match status" value="1"/>
</dbReference>
<feature type="region of interest" description="Disordered" evidence="10">
    <location>
        <begin position="112"/>
        <end position="143"/>
    </location>
</feature>
<protein>
    <recommendedName>
        <fullName evidence="9">rRNA methyltransferase 1, mitochondrial</fullName>
    </recommendedName>
</protein>
<dbReference type="Gene3D" id="3.30.1330.30">
    <property type="match status" value="1"/>
</dbReference>
<dbReference type="InterPro" id="IPR013123">
    <property type="entry name" value="SpoU_subst-bd"/>
</dbReference>
<dbReference type="InterPro" id="IPR029064">
    <property type="entry name" value="Ribosomal_eL30-like_sf"/>
</dbReference>
<evidence type="ECO:0000313" key="13">
    <source>
        <dbReference type="Proteomes" id="UP001583172"/>
    </source>
</evidence>
<keyword evidence="5" id="KW-0808">Transferase</keyword>
<feature type="compositionally biased region" description="Low complexity" evidence="10">
    <location>
        <begin position="764"/>
        <end position="773"/>
    </location>
</feature>
<dbReference type="InterPro" id="IPR029026">
    <property type="entry name" value="tRNA_m1G_MTases_N"/>
</dbReference>
<evidence type="ECO:0000256" key="1">
    <source>
        <dbReference type="ARBA" id="ARBA00004173"/>
    </source>
</evidence>
<gene>
    <name evidence="12" type="ORF">VTJ49DRAFT_1235</name>
</gene>
<dbReference type="Pfam" id="PF00588">
    <property type="entry name" value="SpoU_methylase"/>
    <property type="match status" value="1"/>
</dbReference>
<evidence type="ECO:0000256" key="5">
    <source>
        <dbReference type="ARBA" id="ARBA00022679"/>
    </source>
</evidence>
<name>A0ABR3VDD0_HUMIN</name>
<dbReference type="SUPFAM" id="SSF55315">
    <property type="entry name" value="L30e-like"/>
    <property type="match status" value="1"/>
</dbReference>
<keyword evidence="3" id="KW-0698">rRNA processing</keyword>
<sequence>MSLSLVLRGTRPSLLTAIQRGLIREGARLGTSSDDGQKRLTYAERQRQREELEKQRPTYKIVKGKKDITEDPTKTKSKSRKARFYDPDSSFAKRSLVYQMKTGNLPDEVKQVLPKDDWWPGSSEEPASRDSSRRTRKKERRDKNDVVDIVAELAEPQEYEASKERQTAFQRDAPARDRGRDRDPISIPYTTAASQFLYGRSVIEAALRTSRRQLYKLYLYGGANRQRTADDEDMRRLAQRHNVPVVVLDDSHGLRLMDKMASGRPHNGYVLEASALPQPPLTALGPLPDDYASKPGYTVTLAHQSAEDAAVNGTSTFFPVTTSSSHKPLIVILDQILDPGNLGAILRAVSFLGATAVGIVRGRSASLTSVALKASAGASESLTLFSIPSLPDFLGASRANGWVVYAAVAPDGSGRNARQRRQVDLLDVEEEDPLRRDPCVLLLGNEGEGLSRAIVKKADYELSIPNMSGSDTMDSLNMRRLPFSIWLLFAPQLEARQMPTAIRKMPPDQGAKFYHEHCAFADPDTSSPTHVHAAAAAAARRSLDHDDKTLLWANASAELPLRPPFALLATLESGNDDDRPPPWHLFRRARAALALLEKRQWACPKGTRSCDDIGYPNSCCDESETCVSVQDTGLGPVGCCPAGATCGGGVLNCADGSTACASEIGGGCCLPGYVCQGVGCVPSISIAPQPTLTTLTTTSTSVLSLPTPSTIIVTVVTTITPSHSPVVSTTTSTTTVLATGPGAPLRPTSSAPDDDDDDDPDPSPTSDSTDADPSYCPTGFYPCLAVAGGGCCQTGRDCATTSCPPLGPVTTVVNANGVTVVVPADGVPAEATATVGSCAGGWYLCGPEAGDVEGCCPEGYKCGTASCFVESAEETGSVAKVLPGSSEAGQVGKKWVWGVMAVVVAVMGGWI</sequence>
<dbReference type="InterPro" id="IPR001537">
    <property type="entry name" value="SpoU_MeTrfase"/>
</dbReference>
<comment type="caution">
    <text evidence="12">The sequence shown here is derived from an EMBL/GenBank/DDBJ whole genome shotgun (WGS) entry which is preliminary data.</text>
</comment>
<accession>A0ABR3VDD0</accession>